<accession>A0AAV4P317</accession>
<protein>
    <recommendedName>
        <fullName evidence="3">Secreted protein</fullName>
    </recommendedName>
</protein>
<comment type="caution">
    <text evidence="1">The sequence shown here is derived from an EMBL/GenBank/DDBJ whole genome shotgun (WGS) entry which is preliminary data.</text>
</comment>
<evidence type="ECO:0000313" key="1">
    <source>
        <dbReference type="EMBL" id="GIX91434.1"/>
    </source>
</evidence>
<evidence type="ECO:0000313" key="2">
    <source>
        <dbReference type="Proteomes" id="UP001054945"/>
    </source>
</evidence>
<dbReference type="EMBL" id="BPLR01004026">
    <property type="protein sequence ID" value="GIX91434.1"/>
    <property type="molecule type" value="Genomic_DNA"/>
</dbReference>
<organism evidence="1 2">
    <name type="scientific">Caerostris extrusa</name>
    <name type="common">Bark spider</name>
    <name type="synonym">Caerostris bankana</name>
    <dbReference type="NCBI Taxonomy" id="172846"/>
    <lineage>
        <taxon>Eukaryota</taxon>
        <taxon>Metazoa</taxon>
        <taxon>Ecdysozoa</taxon>
        <taxon>Arthropoda</taxon>
        <taxon>Chelicerata</taxon>
        <taxon>Arachnida</taxon>
        <taxon>Araneae</taxon>
        <taxon>Araneomorphae</taxon>
        <taxon>Entelegynae</taxon>
        <taxon>Araneoidea</taxon>
        <taxon>Araneidae</taxon>
        <taxon>Caerostris</taxon>
    </lineage>
</organism>
<reference evidence="1 2" key="1">
    <citation type="submission" date="2021-06" db="EMBL/GenBank/DDBJ databases">
        <title>Caerostris extrusa draft genome.</title>
        <authorList>
            <person name="Kono N."/>
            <person name="Arakawa K."/>
        </authorList>
    </citation>
    <scope>NUCLEOTIDE SEQUENCE [LARGE SCALE GENOMIC DNA]</scope>
</reference>
<evidence type="ECO:0008006" key="3">
    <source>
        <dbReference type="Google" id="ProtNLM"/>
    </source>
</evidence>
<dbReference type="AlphaFoldDB" id="A0AAV4P317"/>
<proteinExistence type="predicted"/>
<dbReference type="Proteomes" id="UP001054945">
    <property type="component" value="Unassembled WGS sequence"/>
</dbReference>
<gene>
    <name evidence="1" type="ORF">CEXT_335091</name>
</gene>
<name>A0AAV4P317_CAEEX</name>
<sequence>MFCLFIKVPFEPDLSLFIHICMLGATCSPQHTRTRPGAPLLESFLRCKLRGALRLASGMSSSSDGFLFEMTLPIVGC</sequence>
<keyword evidence="2" id="KW-1185">Reference proteome</keyword>